<evidence type="ECO:0000313" key="2">
    <source>
        <dbReference type="Proteomes" id="UP000704712"/>
    </source>
</evidence>
<accession>A0A8S9UN11</accession>
<organism evidence="1 2">
    <name type="scientific">Phytophthora infestans</name>
    <name type="common">Potato late blight agent</name>
    <name type="synonym">Botrytis infestans</name>
    <dbReference type="NCBI Taxonomy" id="4787"/>
    <lineage>
        <taxon>Eukaryota</taxon>
        <taxon>Sar</taxon>
        <taxon>Stramenopiles</taxon>
        <taxon>Oomycota</taxon>
        <taxon>Peronosporomycetes</taxon>
        <taxon>Peronosporales</taxon>
        <taxon>Peronosporaceae</taxon>
        <taxon>Phytophthora</taxon>
    </lineage>
</organism>
<proteinExistence type="predicted"/>
<comment type="caution">
    <text evidence="1">The sequence shown here is derived from an EMBL/GenBank/DDBJ whole genome shotgun (WGS) entry which is preliminary data.</text>
</comment>
<evidence type="ECO:0000313" key="1">
    <source>
        <dbReference type="EMBL" id="KAF4142090.1"/>
    </source>
</evidence>
<gene>
    <name evidence="1" type="ORF">GN958_ATG08724</name>
</gene>
<dbReference type="Proteomes" id="UP000704712">
    <property type="component" value="Unassembled WGS sequence"/>
</dbReference>
<sequence length="74" mass="8519">MYALSDVFLNVWRMKRSQYLPTNVLMLLVDTNARERTRTEVAHPQTEVRGGCILSTRLPAEKPLMVWTTSISKP</sequence>
<dbReference type="AlphaFoldDB" id="A0A8S9UN11"/>
<reference evidence="1" key="1">
    <citation type="submission" date="2020-03" db="EMBL/GenBank/DDBJ databases">
        <title>Hybrid Assembly of Korean Phytophthora infestans isolates.</title>
        <authorList>
            <person name="Prokchorchik M."/>
            <person name="Lee Y."/>
            <person name="Seo J."/>
            <person name="Cho J.-H."/>
            <person name="Park Y.-E."/>
            <person name="Jang D.-C."/>
            <person name="Im J.-S."/>
            <person name="Choi J.-G."/>
            <person name="Park H.-J."/>
            <person name="Lee G.-B."/>
            <person name="Lee Y.-G."/>
            <person name="Hong S.-Y."/>
            <person name="Cho K."/>
            <person name="Sohn K.H."/>
        </authorList>
    </citation>
    <scope>NUCLEOTIDE SEQUENCE</scope>
    <source>
        <strain evidence="1">KR_2_A2</strain>
    </source>
</reference>
<name>A0A8S9UN11_PHYIN</name>
<dbReference type="EMBL" id="JAACNO010001215">
    <property type="protein sequence ID" value="KAF4142090.1"/>
    <property type="molecule type" value="Genomic_DNA"/>
</dbReference>
<protein>
    <submittedName>
        <fullName evidence="1">Uncharacterized protein</fullName>
    </submittedName>
</protein>